<gene>
    <name evidence="2" type="primary">LOC104613364</name>
</gene>
<dbReference type="RefSeq" id="XP_010279442.1">
    <property type="nucleotide sequence ID" value="XM_010281140.1"/>
</dbReference>
<accession>A0A1U8BDE4</accession>
<dbReference type="InParanoid" id="A0A1U8BDE4"/>
<dbReference type="PANTHER" id="PTHR33116:SF78">
    <property type="entry name" value="OS12G0587133 PROTEIN"/>
    <property type="match status" value="1"/>
</dbReference>
<reference evidence="2" key="1">
    <citation type="submission" date="2025-08" db="UniProtKB">
        <authorList>
            <consortium name="RefSeq"/>
        </authorList>
    </citation>
    <scope>IDENTIFICATION</scope>
</reference>
<dbReference type="eggNOG" id="KOG1075">
    <property type="taxonomic scope" value="Eukaryota"/>
</dbReference>
<dbReference type="GeneID" id="104613364"/>
<evidence type="ECO:0000313" key="2">
    <source>
        <dbReference type="RefSeq" id="XP_010279442.1"/>
    </source>
</evidence>
<sequence>MEILTLFCKKVVVSGEWEGFAIVPGGEKVNILQFAGDTLCFVDAFPSQVELILGILSWFEVTIGLKVNWNKNQIIPVGHVSNLLECVDILACQIESLPVKYLGLPLGVSGGSSTIWDPVIERLERKLASWKTKYLSFGGRVTLIKSTLSNLPIYFLSLFSIPNKVANQI</sequence>
<evidence type="ECO:0000313" key="1">
    <source>
        <dbReference type="Proteomes" id="UP000189703"/>
    </source>
</evidence>
<keyword evidence="1" id="KW-1185">Reference proteome</keyword>
<organism evidence="1 2">
    <name type="scientific">Nelumbo nucifera</name>
    <name type="common">Sacred lotus</name>
    <dbReference type="NCBI Taxonomy" id="4432"/>
    <lineage>
        <taxon>Eukaryota</taxon>
        <taxon>Viridiplantae</taxon>
        <taxon>Streptophyta</taxon>
        <taxon>Embryophyta</taxon>
        <taxon>Tracheophyta</taxon>
        <taxon>Spermatophyta</taxon>
        <taxon>Magnoliopsida</taxon>
        <taxon>Proteales</taxon>
        <taxon>Nelumbonaceae</taxon>
        <taxon>Nelumbo</taxon>
    </lineage>
</organism>
<dbReference type="Proteomes" id="UP000189703">
    <property type="component" value="Unplaced"/>
</dbReference>
<dbReference type="OMA" id="YAERIRC"/>
<dbReference type="AlphaFoldDB" id="A0A1U8BDE4"/>
<dbReference type="PANTHER" id="PTHR33116">
    <property type="entry name" value="REVERSE TRANSCRIPTASE ZINC-BINDING DOMAIN-CONTAINING PROTEIN-RELATED-RELATED"/>
    <property type="match status" value="1"/>
</dbReference>
<dbReference type="OrthoDB" id="1938625at2759"/>
<name>A0A1U8BDE4_NELNU</name>
<protein>
    <submittedName>
        <fullName evidence="2">Uncharacterized protein LOC104613364</fullName>
    </submittedName>
</protein>
<dbReference type="KEGG" id="nnu:104613364"/>
<proteinExistence type="predicted"/>